<comment type="similarity">
    <text evidence="2 3">Belongs to the small heat shock protein (HSP20) family.</text>
</comment>
<evidence type="ECO:0000256" key="1">
    <source>
        <dbReference type="ARBA" id="ARBA00023016"/>
    </source>
</evidence>
<dbReference type="InterPro" id="IPR010982">
    <property type="entry name" value="Lambda_DNA-bd_dom_sf"/>
</dbReference>
<dbReference type="SUPFAM" id="SSF49764">
    <property type="entry name" value="HSP20-like chaperones"/>
    <property type="match status" value="1"/>
</dbReference>
<feature type="domain" description="CS" evidence="6">
    <location>
        <begin position="123"/>
        <end position="226"/>
    </location>
</feature>
<reference evidence="7 8" key="1">
    <citation type="journal article" date="2015" name="Nature">
        <title>rRNA introns, odd ribosomes, and small enigmatic genomes across a large radiation of phyla.</title>
        <authorList>
            <person name="Brown C.T."/>
            <person name="Hug L.A."/>
            <person name="Thomas B.C."/>
            <person name="Sharon I."/>
            <person name="Castelle C.J."/>
            <person name="Singh A."/>
            <person name="Wilkins M.J."/>
            <person name="Williams K.H."/>
            <person name="Banfield J.F."/>
        </authorList>
    </citation>
    <scope>NUCLEOTIDE SEQUENCE [LARGE SCALE GENOMIC DNA]</scope>
</reference>
<dbReference type="InterPro" id="IPR001387">
    <property type="entry name" value="Cro/C1-type_HTH"/>
</dbReference>
<dbReference type="PROSITE" id="PS51203">
    <property type="entry name" value="CS"/>
    <property type="match status" value="1"/>
</dbReference>
<protein>
    <submittedName>
        <fullName evidence="7">Heat shock protein Hsp20, HSP20 family protein</fullName>
    </submittedName>
</protein>
<dbReference type="CDD" id="cd06464">
    <property type="entry name" value="ACD_sHsps-like"/>
    <property type="match status" value="1"/>
</dbReference>
<dbReference type="Pfam" id="PF01381">
    <property type="entry name" value="HTH_3"/>
    <property type="match status" value="1"/>
</dbReference>
<dbReference type="AlphaFoldDB" id="A0A0G4B563"/>
<dbReference type="Proteomes" id="UP000035648">
    <property type="component" value="Chromosome"/>
</dbReference>
<dbReference type="GO" id="GO:0009408">
    <property type="term" value="P:response to heat"/>
    <property type="evidence" value="ECO:0007669"/>
    <property type="project" value="InterPro"/>
</dbReference>
<dbReference type="InterPro" id="IPR008978">
    <property type="entry name" value="HSP20-like_chaperone"/>
</dbReference>
<keyword evidence="1 7" id="KW-0346">Stress response</keyword>
<dbReference type="InterPro" id="IPR007052">
    <property type="entry name" value="CS_dom"/>
</dbReference>
<dbReference type="PANTHER" id="PTHR46733:SF4">
    <property type="entry name" value="HEAT SHOCK PROTEIN 21, CHLOROPLASTIC"/>
    <property type="match status" value="1"/>
</dbReference>
<dbReference type="InterPro" id="IPR044587">
    <property type="entry name" value="HSP21-like"/>
</dbReference>
<feature type="domain" description="HTH cro/C1-type" evidence="5">
    <location>
        <begin position="12"/>
        <end position="66"/>
    </location>
</feature>
<evidence type="ECO:0000313" key="7">
    <source>
        <dbReference type="EMBL" id="AKM82553.1"/>
    </source>
</evidence>
<feature type="domain" description="SHSP" evidence="4">
    <location>
        <begin position="119"/>
        <end position="233"/>
    </location>
</feature>
<evidence type="ECO:0000256" key="2">
    <source>
        <dbReference type="PROSITE-ProRule" id="PRU00285"/>
    </source>
</evidence>
<gene>
    <name evidence="7" type="ORF">UT28_C0001G0773</name>
</gene>
<sequence length="233" mass="26425">MKIEIHRVSKQLKILREQKQLTQEELAKSLGVSRQSIIALEQGKSLPSLPLAVAFSEIFETPFEAIFCIEEKINSHINFNDHEEVRNFMSNDLSPWSPMREASHLHEVIDRLFDENWPQVKSPQLPTMNVYEKDTNVVVAADVPGIKEEDLSIEVGEDTLTISGERKTEEEVNEEDFYRKEVSTGSFSRTVQLPAIVDKEKAEAEIKDGQLIVTLPKKAAVSPKITKIKVKKA</sequence>
<evidence type="ECO:0000259" key="4">
    <source>
        <dbReference type="PROSITE" id="PS01031"/>
    </source>
</evidence>
<dbReference type="PROSITE" id="PS50943">
    <property type="entry name" value="HTH_CROC1"/>
    <property type="match status" value="1"/>
</dbReference>
<organism evidence="7 8">
    <name type="scientific">Berkelbacteria bacterium GW2011_GWE1_39_12</name>
    <dbReference type="NCBI Taxonomy" id="1618337"/>
    <lineage>
        <taxon>Bacteria</taxon>
        <taxon>Candidatus Berkelbacteria</taxon>
    </lineage>
</organism>
<dbReference type="SUPFAM" id="SSF47413">
    <property type="entry name" value="lambda repressor-like DNA-binding domains"/>
    <property type="match status" value="1"/>
</dbReference>
<dbReference type="InterPro" id="IPR002068">
    <property type="entry name" value="A-crystallin/Hsp20_dom"/>
</dbReference>
<dbReference type="CDD" id="cd00093">
    <property type="entry name" value="HTH_XRE"/>
    <property type="match status" value="1"/>
</dbReference>
<dbReference type="Pfam" id="PF00011">
    <property type="entry name" value="HSP20"/>
    <property type="match status" value="1"/>
</dbReference>
<dbReference type="PROSITE" id="PS01031">
    <property type="entry name" value="SHSP"/>
    <property type="match status" value="1"/>
</dbReference>
<dbReference type="Gene3D" id="1.10.260.40">
    <property type="entry name" value="lambda repressor-like DNA-binding domains"/>
    <property type="match status" value="1"/>
</dbReference>
<evidence type="ECO:0000313" key="8">
    <source>
        <dbReference type="Proteomes" id="UP000035648"/>
    </source>
</evidence>
<proteinExistence type="inferred from homology"/>
<dbReference type="SMART" id="SM00530">
    <property type="entry name" value="HTH_XRE"/>
    <property type="match status" value="1"/>
</dbReference>
<dbReference type="KEGG" id="bbgw:UT28_C0001G0773"/>
<dbReference type="Gene3D" id="2.60.40.790">
    <property type="match status" value="1"/>
</dbReference>
<evidence type="ECO:0000259" key="5">
    <source>
        <dbReference type="PROSITE" id="PS50943"/>
    </source>
</evidence>
<accession>A0A0G4B563</accession>
<dbReference type="GO" id="GO:0003677">
    <property type="term" value="F:DNA binding"/>
    <property type="evidence" value="ECO:0007669"/>
    <property type="project" value="InterPro"/>
</dbReference>
<name>A0A0G4B563_9BACT</name>
<evidence type="ECO:0000256" key="3">
    <source>
        <dbReference type="RuleBase" id="RU003616"/>
    </source>
</evidence>
<dbReference type="STRING" id="1618337.UT28_C0001G0773"/>
<dbReference type="PANTHER" id="PTHR46733">
    <property type="entry name" value="26.5 KDA HEAT SHOCK PROTEIN, MITOCHONDRIAL"/>
    <property type="match status" value="1"/>
</dbReference>
<evidence type="ECO:0000259" key="6">
    <source>
        <dbReference type="PROSITE" id="PS51203"/>
    </source>
</evidence>
<dbReference type="EMBL" id="CP011213">
    <property type="protein sequence ID" value="AKM82553.1"/>
    <property type="molecule type" value="Genomic_DNA"/>
</dbReference>